<dbReference type="RefSeq" id="WP_191683929.1">
    <property type="nucleotide sequence ID" value="NZ_JACSQW010000004.1"/>
</dbReference>
<evidence type="ECO:0000313" key="2">
    <source>
        <dbReference type="Proteomes" id="UP000616837"/>
    </source>
</evidence>
<gene>
    <name evidence="1" type="ORF">H9564_02255</name>
</gene>
<sequence length="116" mass="12951">MTRVRDVYLLKKSATPGSGGNPFDKHSHYVVLEKALFCRVNDLGLQKQTLLFGGDSLYQDAKTVIVNGSPPLPDKIAFVDEYDPKTEKGILYDVRMPRSHTNSVAFFIFNTKSKVG</sequence>
<evidence type="ECO:0000313" key="1">
    <source>
        <dbReference type="EMBL" id="MBD7894554.1"/>
    </source>
</evidence>
<proteinExistence type="predicted"/>
<reference evidence="1 2" key="1">
    <citation type="submission" date="2020-08" db="EMBL/GenBank/DDBJ databases">
        <title>A Genomic Blueprint of the Chicken Gut Microbiome.</title>
        <authorList>
            <person name="Gilroy R."/>
            <person name="Ravi A."/>
            <person name="Getino M."/>
            <person name="Pursley I."/>
            <person name="Horton D.L."/>
            <person name="Alikhan N.-F."/>
            <person name="Baker D."/>
            <person name="Gharbi K."/>
            <person name="Hall N."/>
            <person name="Watson M."/>
            <person name="Adriaenssens E.M."/>
            <person name="Foster-Nyarko E."/>
            <person name="Jarju S."/>
            <person name="Secka A."/>
            <person name="Antonio M."/>
            <person name="Oren A."/>
            <person name="Chaudhuri R."/>
            <person name="La Ragione R.M."/>
            <person name="Hildebrand F."/>
            <person name="Pallen M.J."/>
        </authorList>
    </citation>
    <scope>NUCLEOTIDE SEQUENCE [LARGE SCALE GENOMIC DNA]</scope>
    <source>
        <strain evidence="1 2">Sa3CUN2</strain>
    </source>
</reference>
<protein>
    <submittedName>
        <fullName evidence="1">Uncharacterized protein</fullName>
    </submittedName>
</protein>
<keyword evidence="2" id="KW-1185">Reference proteome</keyword>
<organism evidence="1 2">
    <name type="scientific">Limosilactobacillus avistercoris</name>
    <dbReference type="NCBI Taxonomy" id="2762243"/>
    <lineage>
        <taxon>Bacteria</taxon>
        <taxon>Bacillati</taxon>
        <taxon>Bacillota</taxon>
        <taxon>Bacilli</taxon>
        <taxon>Lactobacillales</taxon>
        <taxon>Lactobacillaceae</taxon>
        <taxon>Limosilactobacillus</taxon>
    </lineage>
</organism>
<comment type="caution">
    <text evidence="1">The sequence shown here is derived from an EMBL/GenBank/DDBJ whole genome shotgun (WGS) entry which is preliminary data.</text>
</comment>
<accession>A0ABR8PB86</accession>
<dbReference type="Proteomes" id="UP000616837">
    <property type="component" value="Unassembled WGS sequence"/>
</dbReference>
<dbReference type="EMBL" id="JACSQW010000004">
    <property type="protein sequence ID" value="MBD7894554.1"/>
    <property type="molecule type" value="Genomic_DNA"/>
</dbReference>
<name>A0ABR8PB86_9LACO</name>